<gene>
    <name evidence="11" type="ORF">HAKA00212_LOCUS5360</name>
</gene>
<keyword evidence="2 9" id="KW-0812">Transmembrane</keyword>
<evidence type="ECO:0000256" key="8">
    <source>
        <dbReference type="ARBA" id="ARBA00023224"/>
    </source>
</evidence>
<dbReference type="Gene3D" id="3.40.190.10">
    <property type="entry name" value="Periplasmic binding protein-like II"/>
    <property type="match status" value="2"/>
</dbReference>
<protein>
    <recommendedName>
        <fullName evidence="10">G-protein coupled receptors family 3 profile domain-containing protein</fullName>
    </recommendedName>
</protein>
<dbReference type="EMBL" id="HBIU01012011">
    <property type="protein sequence ID" value="CAE0626684.1"/>
    <property type="molecule type" value="Transcribed_RNA"/>
</dbReference>
<evidence type="ECO:0000256" key="2">
    <source>
        <dbReference type="ARBA" id="ARBA00022692"/>
    </source>
</evidence>
<name>A0A7S3UVV8_HETAK</name>
<dbReference type="PROSITE" id="PS50259">
    <property type="entry name" value="G_PROTEIN_RECEP_F3_4"/>
    <property type="match status" value="1"/>
</dbReference>
<dbReference type="InterPro" id="IPR017978">
    <property type="entry name" value="GPCR_3_C"/>
</dbReference>
<feature type="domain" description="G-protein coupled receptors family 3 profile" evidence="10">
    <location>
        <begin position="419"/>
        <end position="606"/>
    </location>
</feature>
<feature type="transmembrane region" description="Helical" evidence="9">
    <location>
        <begin position="338"/>
        <end position="359"/>
    </location>
</feature>
<keyword evidence="4" id="KW-0297">G-protein coupled receptor</keyword>
<proteinExistence type="predicted"/>
<evidence type="ECO:0000256" key="4">
    <source>
        <dbReference type="ARBA" id="ARBA00023040"/>
    </source>
</evidence>
<feature type="transmembrane region" description="Helical" evidence="9">
    <location>
        <begin position="464"/>
        <end position="485"/>
    </location>
</feature>
<accession>A0A7S3UVV8</accession>
<reference evidence="11" key="1">
    <citation type="submission" date="2021-01" db="EMBL/GenBank/DDBJ databases">
        <authorList>
            <person name="Corre E."/>
            <person name="Pelletier E."/>
            <person name="Niang G."/>
            <person name="Scheremetjew M."/>
            <person name="Finn R."/>
            <person name="Kale V."/>
            <person name="Holt S."/>
            <person name="Cochrane G."/>
            <person name="Meng A."/>
            <person name="Brown T."/>
            <person name="Cohen L."/>
        </authorList>
    </citation>
    <scope>NUCLEOTIDE SEQUENCE</scope>
    <source>
        <strain evidence="11">CCMP3107</strain>
    </source>
</reference>
<evidence type="ECO:0000256" key="1">
    <source>
        <dbReference type="ARBA" id="ARBA00004141"/>
    </source>
</evidence>
<dbReference type="PANTHER" id="PTHR10519">
    <property type="entry name" value="GABA-B RECEPTOR"/>
    <property type="match status" value="1"/>
</dbReference>
<sequence length="703" mass="77580">MLPEFLHEKLEDIFEVAESTAEHDMHIYINDSTSVNAAYAVTHGGVDISIMSDLGDAHTDDDADSNLVKIPYIGVAFVVDFNLDAVGIDSLVLTVNLMRDILNGLVETWNHPDLVALNPDLASVEHAIVLIPPSEQEVKELDLVLEERYGSYNGCHGTGYHGPFSHHEQDAIMAVTIQDYSISLMHMSQHASVHTASIIGPDGETPVYPSLNSVLSCGLDSYHPETATFFFPESSVTTCYPLSIVYYIETTRDVVVEGKETCDYEDRAVLKAELLWWLVGLKNLDNALETAKYGSLSHYDGVVHQATYDSLMKLTCNGVPILTLDEDYQLLPSWSLEFAISLVVVTFTGGLAYITYMFVNRKNKIIRYSQPIFMGILVLGCITLTCSLIPLSLDDHHIEYYDILHNLHLDQDYSALDKACQAVPWLYCTGFAMEFSALFAKVWRLKKIMTQKKLRKVKITTNQLIPVLAGMVGVAVFVMGLWQILAPIHWERVPVTWDLDGMMTRSYGRCSSDAFPHFFWTFVCIQLSALVYGMILCYQTRNVQSEFMEGKWISIILVNIATTLMFSVLLGFFVRDQPPAIFAVACVNVAMLGFGVMALMCLPKCWTHYLSLHDPSVLESGTNGSHSGMAAGTKTRAAAFTTATRKIETTQLKAGSSLRTTASKNGTAAGNTSGQRVVVVVSPANAALSDRSTDAGAIISPMC</sequence>
<feature type="transmembrane region" description="Helical" evidence="9">
    <location>
        <begin position="422"/>
        <end position="443"/>
    </location>
</feature>
<dbReference type="GO" id="GO:0007214">
    <property type="term" value="P:gamma-aminobutyric acid signaling pathway"/>
    <property type="evidence" value="ECO:0007669"/>
    <property type="project" value="TreeGrafter"/>
</dbReference>
<feature type="transmembrane region" description="Helical" evidence="9">
    <location>
        <begin position="371"/>
        <end position="393"/>
    </location>
</feature>
<evidence type="ECO:0000259" key="10">
    <source>
        <dbReference type="PROSITE" id="PS50259"/>
    </source>
</evidence>
<organism evidence="11">
    <name type="scientific">Heterosigma akashiwo</name>
    <name type="common">Chromophytic alga</name>
    <name type="synonym">Heterosigma carterae</name>
    <dbReference type="NCBI Taxonomy" id="2829"/>
    <lineage>
        <taxon>Eukaryota</taxon>
        <taxon>Sar</taxon>
        <taxon>Stramenopiles</taxon>
        <taxon>Ochrophyta</taxon>
        <taxon>Raphidophyceae</taxon>
        <taxon>Chattonellales</taxon>
        <taxon>Chattonellaceae</taxon>
        <taxon>Heterosigma</taxon>
    </lineage>
</organism>
<evidence type="ECO:0000256" key="5">
    <source>
        <dbReference type="ARBA" id="ARBA00023136"/>
    </source>
</evidence>
<dbReference type="PANTHER" id="PTHR10519:SF20">
    <property type="entry name" value="G-PROTEIN COUPLED RECEPTOR 156-RELATED"/>
    <property type="match status" value="1"/>
</dbReference>
<keyword evidence="6" id="KW-0675">Receptor</keyword>
<feature type="transmembrane region" description="Helical" evidence="9">
    <location>
        <begin position="518"/>
        <end position="540"/>
    </location>
</feature>
<evidence type="ECO:0000313" key="11">
    <source>
        <dbReference type="EMBL" id="CAE0626684.1"/>
    </source>
</evidence>
<dbReference type="GO" id="GO:0038039">
    <property type="term" value="C:G protein-coupled receptor heterodimeric complex"/>
    <property type="evidence" value="ECO:0007669"/>
    <property type="project" value="TreeGrafter"/>
</dbReference>
<dbReference type="InterPro" id="IPR002455">
    <property type="entry name" value="GPCR3_GABA-B"/>
</dbReference>
<evidence type="ECO:0000256" key="6">
    <source>
        <dbReference type="ARBA" id="ARBA00023170"/>
    </source>
</evidence>
<keyword evidence="5 9" id="KW-0472">Membrane</keyword>
<keyword evidence="7" id="KW-0325">Glycoprotein</keyword>
<dbReference type="AlphaFoldDB" id="A0A7S3UVV8"/>
<evidence type="ECO:0000256" key="3">
    <source>
        <dbReference type="ARBA" id="ARBA00022989"/>
    </source>
</evidence>
<dbReference type="GO" id="GO:0004965">
    <property type="term" value="F:G protein-coupled GABA receptor activity"/>
    <property type="evidence" value="ECO:0007669"/>
    <property type="project" value="InterPro"/>
</dbReference>
<dbReference type="Pfam" id="PF00003">
    <property type="entry name" value="7tm_3"/>
    <property type="match status" value="1"/>
</dbReference>
<feature type="transmembrane region" description="Helical" evidence="9">
    <location>
        <begin position="552"/>
        <end position="574"/>
    </location>
</feature>
<evidence type="ECO:0000256" key="7">
    <source>
        <dbReference type="ARBA" id="ARBA00023180"/>
    </source>
</evidence>
<comment type="subcellular location">
    <subcellularLocation>
        <location evidence="1">Membrane</location>
        <topology evidence="1">Multi-pass membrane protein</topology>
    </subcellularLocation>
</comment>
<feature type="transmembrane region" description="Helical" evidence="9">
    <location>
        <begin position="580"/>
        <end position="602"/>
    </location>
</feature>
<keyword evidence="3 9" id="KW-1133">Transmembrane helix</keyword>
<keyword evidence="8" id="KW-0807">Transducer</keyword>
<evidence type="ECO:0000256" key="9">
    <source>
        <dbReference type="SAM" id="Phobius"/>
    </source>
</evidence>
<dbReference type="CDD" id="cd15047">
    <property type="entry name" value="7tmC_GABA-B-like"/>
    <property type="match status" value="1"/>
</dbReference>
<dbReference type="SUPFAM" id="SSF53850">
    <property type="entry name" value="Periplasmic binding protein-like II"/>
    <property type="match status" value="1"/>
</dbReference>